<dbReference type="AlphaFoldDB" id="A0A7Y9GPA5"/>
<comment type="caution">
    <text evidence="1">The sequence shown here is derived from an EMBL/GenBank/DDBJ whole genome shotgun (WGS) entry which is preliminary data.</text>
</comment>
<name>A0A7Y9GPA5_9MICO</name>
<protein>
    <submittedName>
        <fullName evidence="1">Uncharacterized protein</fullName>
    </submittedName>
</protein>
<proteinExistence type="predicted"/>
<gene>
    <name evidence="1" type="ORF">BJ991_002218</name>
</gene>
<evidence type="ECO:0000313" key="2">
    <source>
        <dbReference type="Proteomes" id="UP000576969"/>
    </source>
</evidence>
<sequence>MGAQAGRDSIVVDAECGDRRTELAQLAIDSTS</sequence>
<accession>A0A7Y9GPA5</accession>
<reference evidence="1 2" key="1">
    <citation type="submission" date="2020-07" db="EMBL/GenBank/DDBJ databases">
        <title>Sequencing the genomes of 1000 actinobacteria strains.</title>
        <authorList>
            <person name="Klenk H.-P."/>
        </authorList>
    </citation>
    <scope>NUCLEOTIDE SEQUENCE [LARGE SCALE GENOMIC DNA]</scope>
    <source>
        <strain evidence="1 2">DSM 24662</strain>
    </source>
</reference>
<keyword evidence="2" id="KW-1185">Reference proteome</keyword>
<evidence type="ECO:0000313" key="1">
    <source>
        <dbReference type="EMBL" id="NYE20190.1"/>
    </source>
</evidence>
<dbReference type="Proteomes" id="UP000576969">
    <property type="component" value="Unassembled WGS sequence"/>
</dbReference>
<dbReference type="EMBL" id="JACCBV010000001">
    <property type="protein sequence ID" value="NYE20190.1"/>
    <property type="molecule type" value="Genomic_DNA"/>
</dbReference>
<organism evidence="1 2">
    <name type="scientific">Microbacterium immunditiarum</name>
    <dbReference type="NCBI Taxonomy" id="337480"/>
    <lineage>
        <taxon>Bacteria</taxon>
        <taxon>Bacillati</taxon>
        <taxon>Actinomycetota</taxon>
        <taxon>Actinomycetes</taxon>
        <taxon>Micrococcales</taxon>
        <taxon>Microbacteriaceae</taxon>
        <taxon>Microbacterium</taxon>
    </lineage>
</organism>